<dbReference type="GO" id="GO:0000184">
    <property type="term" value="P:nuclear-transcribed mRNA catabolic process, nonsense-mediated decay"/>
    <property type="evidence" value="ECO:0007669"/>
    <property type="project" value="InterPro"/>
</dbReference>
<dbReference type="OMA" id="EICACGI"/>
<dbReference type="InterPro" id="IPR039762">
    <property type="entry name" value="Nmd2/UPF2"/>
</dbReference>
<dbReference type="InterPro" id="IPR016024">
    <property type="entry name" value="ARM-type_fold"/>
</dbReference>
<dbReference type="VEuPathDB" id="MicrosporidiaDB:ECU02_1120"/>
<dbReference type="VEuPathDB" id="MicrosporidiaDB:AEWR_021080"/>
<organism evidence="1">
    <name type="scientific">Encephalitozoon cuniculi</name>
    <name type="common">Microsporidian parasite</name>
    <dbReference type="NCBI Taxonomy" id="6035"/>
    <lineage>
        <taxon>Eukaryota</taxon>
        <taxon>Fungi</taxon>
        <taxon>Fungi incertae sedis</taxon>
        <taxon>Microsporidia</taxon>
        <taxon>Unikaryonidae</taxon>
        <taxon>Encephalitozoon</taxon>
    </lineage>
</organism>
<accession>M1JJC5</accession>
<dbReference type="EMBL" id="KC513608">
    <property type="protein sequence ID" value="AGE95524.1"/>
    <property type="molecule type" value="Genomic_DNA"/>
</dbReference>
<dbReference type="GO" id="GO:0005737">
    <property type="term" value="C:cytoplasm"/>
    <property type="evidence" value="ECO:0007669"/>
    <property type="project" value="TreeGrafter"/>
</dbReference>
<dbReference type="PANTHER" id="PTHR12839">
    <property type="entry name" value="NONSENSE-MEDIATED MRNA DECAY PROTEIN 2 UP-FRAMESHIFT SUPPRESSOR 2"/>
    <property type="match status" value="1"/>
</dbReference>
<reference evidence="1" key="1">
    <citation type="journal article" date="2013" name="Eukaryot. Cell">
        <title>Extremely Reduced Levels of Heterozygosity in the Vertebrate Pathogen Encephalitozoon cuniculi.</title>
        <authorList>
            <person name="Selman M."/>
            <person name="Sak B."/>
            <person name="Kvac M."/>
            <person name="Farinelli L."/>
            <person name="Weiss L.M."/>
            <person name="Corradi N."/>
        </authorList>
    </citation>
    <scope>NUCLEOTIDE SEQUENCE</scope>
</reference>
<dbReference type="VEuPathDB" id="MicrosporidiaDB:AEWD_021100"/>
<sequence length="603" mass="68921">MNWEDELRTLGIFRVAKKRNSPLRKKLSIIKRLKNIGPEEVESIKSDLASEDMSKFTSEMVSSLLLGRVQSGDDIKNVVRVTSALVVCNDFVKQLMSELGKAIRRGIHDIEKYWLPAYFFDMQILIQRTAGRDEGKGGLIRDLCNKIDERPRILFLAYLAENHKDEASRVEIGNQSRKIGSLAIDDSSDRLAVAGRSLGIEVRDRGGGFNKIIGVEDEEFRYYTGRTGSLECYDGGLDVREIRSYIIRHSGDAEKLDALSKSIRNANGQREIVSILMQLKLNPNLITSIARILKNMGAVAKKVVTALFKEIYQARNTSHNDVLSNCLLISEMCKFREVSPDEIFALLDHFFKTKNIEAYCVCLNGVGRYFLSNEATSHRIRGSIERIRNCRSSRMDSIYISNCLSSLFSPSQVALCADYRGFFRYFFRKGTFDRNSFLWSCLIRSKATLISMFLHPWVFEDTDFVASLVHLAGVSEHMMKMIVPTIEIMHRHSKYRCVALVRLYSSLLQFESRDSWTHIIDSAFQLEADNVFKCKVVMMLLQKMPVDVQRQYVPAIRAYISEEESLDLRILFSNFCESIGVEASNVGYDDSFDEELDFIRSYA</sequence>
<gene>
    <name evidence="1" type="ORF">ECU02_1120</name>
</gene>
<proteinExistence type="predicted"/>
<dbReference type="VEuPathDB" id="MicrosporidiaDB:M970_021080"/>
<dbReference type="SUPFAM" id="SSF48371">
    <property type="entry name" value="ARM repeat"/>
    <property type="match status" value="1"/>
</dbReference>
<dbReference type="GO" id="GO:0035145">
    <property type="term" value="C:exon-exon junction complex"/>
    <property type="evidence" value="ECO:0007669"/>
    <property type="project" value="TreeGrafter"/>
</dbReference>
<evidence type="ECO:0000313" key="1">
    <source>
        <dbReference type="EMBL" id="AGE95524.1"/>
    </source>
</evidence>
<name>M1JJC5_ENCCN</name>
<protein>
    <submittedName>
        <fullName evidence="1">Uncharacterized protein</fullName>
    </submittedName>
</protein>
<dbReference type="PANTHER" id="PTHR12839:SF7">
    <property type="entry name" value="REGULATOR OF NONSENSE TRANSCRIPTS 2"/>
    <property type="match status" value="1"/>
</dbReference>
<dbReference type="VEuPathDB" id="MicrosporidiaDB:AEWQ_021070"/>
<dbReference type="AlphaFoldDB" id="M1JJC5"/>
<dbReference type="Gene3D" id="1.25.40.180">
    <property type="match status" value="2"/>
</dbReference>